<evidence type="ECO:0000313" key="2">
    <source>
        <dbReference type="Proteomes" id="UP001392437"/>
    </source>
</evidence>
<comment type="caution">
    <text evidence="1">The sequence shown here is derived from an EMBL/GenBank/DDBJ whole genome shotgun (WGS) entry which is preliminary data.</text>
</comment>
<reference evidence="1 2" key="1">
    <citation type="submission" date="2023-01" db="EMBL/GenBank/DDBJ databases">
        <title>Analysis of 21 Apiospora genomes using comparative genomics revels a genus with tremendous synthesis potential of carbohydrate active enzymes and secondary metabolites.</title>
        <authorList>
            <person name="Sorensen T."/>
        </authorList>
    </citation>
    <scope>NUCLEOTIDE SEQUENCE [LARGE SCALE GENOMIC DNA]</scope>
    <source>
        <strain evidence="1 2">CBS 117206</strain>
    </source>
</reference>
<name>A0AAW0QCS5_9PEZI</name>
<evidence type="ECO:0000313" key="1">
    <source>
        <dbReference type="EMBL" id="KAK8096513.1"/>
    </source>
</evidence>
<proteinExistence type="predicted"/>
<sequence length="95" mass="10559">MFLRATSAPTPYNRRILRDPRNTPNWLSLMRRYSYIGSRPIDALDTKTTLHDQATVAHLLTVGISSPYVLYLGWVVAGRNSMSAGIGSAGTYCVR</sequence>
<gene>
    <name evidence="1" type="ORF">PG999_012457</name>
</gene>
<protein>
    <submittedName>
        <fullName evidence="1">Uncharacterized protein</fullName>
    </submittedName>
</protein>
<dbReference type="Proteomes" id="UP001392437">
    <property type="component" value="Unassembled WGS sequence"/>
</dbReference>
<dbReference type="EMBL" id="JAQQWP010000010">
    <property type="protein sequence ID" value="KAK8096513.1"/>
    <property type="molecule type" value="Genomic_DNA"/>
</dbReference>
<accession>A0AAW0QCS5</accession>
<keyword evidence="2" id="KW-1185">Reference proteome</keyword>
<dbReference type="AlphaFoldDB" id="A0AAW0QCS5"/>
<organism evidence="1 2">
    <name type="scientific">Apiospora kogelbergensis</name>
    <dbReference type="NCBI Taxonomy" id="1337665"/>
    <lineage>
        <taxon>Eukaryota</taxon>
        <taxon>Fungi</taxon>
        <taxon>Dikarya</taxon>
        <taxon>Ascomycota</taxon>
        <taxon>Pezizomycotina</taxon>
        <taxon>Sordariomycetes</taxon>
        <taxon>Xylariomycetidae</taxon>
        <taxon>Amphisphaeriales</taxon>
        <taxon>Apiosporaceae</taxon>
        <taxon>Apiospora</taxon>
    </lineage>
</organism>